<dbReference type="RefSeq" id="WP_317522076.1">
    <property type="nucleotide sequence ID" value="NZ_JAWJZI010000003.1"/>
</dbReference>
<evidence type="ECO:0000259" key="2">
    <source>
        <dbReference type="Pfam" id="PF14145"/>
    </source>
</evidence>
<dbReference type="PANTHER" id="PTHR34967">
    <property type="entry name" value="OS02G0257200 PROTEIN"/>
    <property type="match status" value="1"/>
</dbReference>
<feature type="transmembrane region" description="Helical" evidence="1">
    <location>
        <begin position="32"/>
        <end position="50"/>
    </location>
</feature>
<feature type="transmembrane region" description="Helical" evidence="1">
    <location>
        <begin position="97"/>
        <end position="116"/>
    </location>
</feature>
<keyword evidence="1" id="KW-0812">Transmembrane</keyword>
<dbReference type="InterPro" id="IPR025424">
    <property type="entry name" value="YrhK_domain"/>
</dbReference>
<keyword evidence="4" id="KW-1185">Reference proteome</keyword>
<organism evidence="3 4">
    <name type="scientific">Photobacterium rosenbergii</name>
    <dbReference type="NCBI Taxonomy" id="294936"/>
    <lineage>
        <taxon>Bacteria</taxon>
        <taxon>Pseudomonadati</taxon>
        <taxon>Pseudomonadota</taxon>
        <taxon>Gammaproteobacteria</taxon>
        <taxon>Vibrionales</taxon>
        <taxon>Vibrionaceae</taxon>
        <taxon>Photobacterium</taxon>
    </lineage>
</organism>
<comment type="caution">
    <text evidence="3">The sequence shown here is derived from an EMBL/GenBank/DDBJ whole genome shotgun (WGS) entry which is preliminary data.</text>
</comment>
<dbReference type="Proteomes" id="UP001186452">
    <property type="component" value="Unassembled WGS sequence"/>
</dbReference>
<name>A0ABU3ZHC0_9GAMM</name>
<keyword evidence="1" id="KW-1133">Transmembrane helix</keyword>
<dbReference type="Pfam" id="PF14145">
    <property type="entry name" value="YrhK"/>
    <property type="match status" value="1"/>
</dbReference>
<keyword evidence="1" id="KW-0472">Membrane</keyword>
<feature type="transmembrane region" description="Helical" evidence="1">
    <location>
        <begin position="128"/>
        <end position="151"/>
    </location>
</feature>
<gene>
    <name evidence="3" type="ORF">R2X38_10000</name>
</gene>
<evidence type="ECO:0000313" key="3">
    <source>
        <dbReference type="EMBL" id="MDV5169329.1"/>
    </source>
</evidence>
<protein>
    <submittedName>
        <fullName evidence="3">YrhK family protein</fullName>
    </submittedName>
</protein>
<feature type="transmembrane region" description="Helical" evidence="1">
    <location>
        <begin position="56"/>
        <end position="76"/>
    </location>
</feature>
<evidence type="ECO:0000256" key="1">
    <source>
        <dbReference type="SAM" id="Phobius"/>
    </source>
</evidence>
<dbReference type="EMBL" id="JAWJZI010000003">
    <property type="protein sequence ID" value="MDV5169329.1"/>
    <property type="molecule type" value="Genomic_DNA"/>
</dbReference>
<feature type="transmembrane region" description="Helical" evidence="1">
    <location>
        <begin position="163"/>
        <end position="187"/>
    </location>
</feature>
<proteinExistence type="predicted"/>
<evidence type="ECO:0000313" key="4">
    <source>
        <dbReference type="Proteomes" id="UP001186452"/>
    </source>
</evidence>
<reference evidence="3 4" key="1">
    <citation type="submission" date="2023-10" db="EMBL/GenBank/DDBJ databases">
        <title>Marine bacteria isolated from horseshoe crab.</title>
        <authorList>
            <person name="Cheng T.H."/>
        </authorList>
    </citation>
    <scope>NUCLEOTIDE SEQUENCE [LARGE SCALE GENOMIC DNA]</scope>
    <source>
        <strain evidence="3 4">HSC6</strain>
    </source>
</reference>
<dbReference type="PANTHER" id="PTHR34967:SF1">
    <property type="entry name" value="OS02G0257200 PROTEIN"/>
    <property type="match status" value="1"/>
</dbReference>
<feature type="transmembrane region" description="Helical" evidence="1">
    <location>
        <begin position="202"/>
        <end position="222"/>
    </location>
</feature>
<accession>A0ABU3ZHC0</accession>
<sequence>MARLFTNRIRIHDITRHDADLKSHFRWETLGAVMYKLGGIFFVVGSILFFPSFATYSWLGQTLFFAGSLCYLTINCHDTYDTHRYWANQATQSREKWLEYSATYIYLAGTLMYIAGRIATFIDSQHQALSSGLFIVGSLLFVLGATINIINIGKINSRPIAQLMNLTAITFIVGSVLFAVGSVPLLWHEETMANSPLLANFISWQFLIGSLLFFFGGVFNYWRAYLFIQDAVASQQKVPALGPSL</sequence>
<feature type="domain" description="YrhK" evidence="2">
    <location>
        <begin position="26"/>
        <end position="73"/>
    </location>
</feature>